<feature type="compositionally biased region" description="Acidic residues" evidence="11">
    <location>
        <begin position="1345"/>
        <end position="1359"/>
    </location>
</feature>
<feature type="compositionally biased region" description="Polar residues" evidence="11">
    <location>
        <begin position="1006"/>
        <end position="1017"/>
    </location>
</feature>
<dbReference type="Pfam" id="PF25376">
    <property type="entry name" value="Pre-PUA_NSUN2"/>
    <property type="match status" value="1"/>
</dbReference>
<dbReference type="PRINTS" id="PR02008">
    <property type="entry name" value="RCMTFAMILY"/>
</dbReference>
<dbReference type="GO" id="GO:0000049">
    <property type="term" value="F:tRNA binding"/>
    <property type="evidence" value="ECO:0007669"/>
    <property type="project" value="UniProtKB-KW"/>
</dbReference>
<keyword evidence="8 10" id="KW-0694">RNA-binding</keyword>
<dbReference type="Pfam" id="PF01189">
    <property type="entry name" value="Methyltr_RsmB-F"/>
    <property type="match status" value="1"/>
</dbReference>
<evidence type="ECO:0000256" key="2">
    <source>
        <dbReference type="ARBA" id="ARBA00007494"/>
    </source>
</evidence>
<evidence type="ECO:0000313" key="14">
    <source>
        <dbReference type="Proteomes" id="UP000001628"/>
    </source>
</evidence>
<dbReference type="PANTHER" id="PTHR22808:SF1">
    <property type="entry name" value="RNA CYTOSINE-C(5)-METHYLTRANSFERASE NSUN2-RELATED"/>
    <property type="match status" value="1"/>
</dbReference>
<feature type="binding site" evidence="10">
    <location>
        <position position="790"/>
    </location>
    <ligand>
        <name>S-adenosyl-L-methionine</name>
        <dbReference type="ChEBI" id="CHEBI:59789"/>
    </ligand>
</feature>
<evidence type="ECO:0000256" key="7">
    <source>
        <dbReference type="ARBA" id="ARBA00022694"/>
    </source>
</evidence>
<evidence type="ECO:0000256" key="6">
    <source>
        <dbReference type="ARBA" id="ARBA00022691"/>
    </source>
</evidence>
<accession>A0A0A0HZD4</accession>
<dbReference type="PROSITE" id="PS01153">
    <property type="entry name" value="NOL1_NOP2_SUN"/>
    <property type="match status" value="1"/>
</dbReference>
<dbReference type="InParanoid" id="A0A0A0HZD4"/>
<evidence type="ECO:0000256" key="5">
    <source>
        <dbReference type="ARBA" id="ARBA00022679"/>
    </source>
</evidence>
<dbReference type="GO" id="GO:0016428">
    <property type="term" value="F:tRNA (cytidine-5-)-methyltransferase activity"/>
    <property type="evidence" value="ECO:0007669"/>
    <property type="project" value="InterPro"/>
</dbReference>
<keyword evidence="7" id="KW-0819">tRNA processing</keyword>
<evidence type="ECO:0000256" key="11">
    <source>
        <dbReference type="SAM" id="MobiDB-lite"/>
    </source>
</evidence>
<protein>
    <recommendedName>
        <fullName evidence="12">SAM-dependent MTase RsmB/NOP-type domain-containing protein</fullName>
    </recommendedName>
</protein>
<keyword evidence="3" id="KW-0820">tRNA-binding</keyword>
<dbReference type="SUPFAM" id="SSF53335">
    <property type="entry name" value="S-adenosyl-L-methionine-dependent methyltransferases"/>
    <property type="match status" value="1"/>
</dbReference>
<dbReference type="KEGG" id="pbn:PADG_11157"/>
<dbReference type="eggNOG" id="KOG2198">
    <property type="taxonomic scope" value="Eukaryota"/>
</dbReference>
<feature type="region of interest" description="Disordered" evidence="11">
    <location>
        <begin position="1004"/>
        <end position="1103"/>
    </location>
</feature>
<proteinExistence type="inferred from homology"/>
<feature type="active site" description="Nucleophile" evidence="10">
    <location>
        <position position="843"/>
    </location>
</feature>
<dbReference type="RefSeq" id="XP_010756753.1">
    <property type="nucleotide sequence ID" value="XM_010758451.1"/>
</dbReference>
<dbReference type="InterPro" id="IPR029063">
    <property type="entry name" value="SAM-dependent_MTases_sf"/>
</dbReference>
<organism evidence="13 14">
    <name type="scientific">Paracoccidioides brasiliensis (strain Pb18)</name>
    <dbReference type="NCBI Taxonomy" id="502780"/>
    <lineage>
        <taxon>Eukaryota</taxon>
        <taxon>Fungi</taxon>
        <taxon>Dikarya</taxon>
        <taxon>Ascomycota</taxon>
        <taxon>Pezizomycotina</taxon>
        <taxon>Eurotiomycetes</taxon>
        <taxon>Eurotiomycetidae</taxon>
        <taxon>Onygenales</taxon>
        <taxon>Ajellomycetaceae</taxon>
        <taxon>Paracoccidioides</taxon>
    </lineage>
</organism>
<feature type="binding site" evidence="10">
    <location>
        <position position="757"/>
    </location>
    <ligand>
        <name>S-adenosyl-L-methionine</name>
        <dbReference type="ChEBI" id="CHEBI:59789"/>
    </ligand>
</feature>
<dbReference type="InterPro" id="IPR057286">
    <property type="entry name" value="PUA_NSUN2"/>
</dbReference>
<evidence type="ECO:0000256" key="1">
    <source>
        <dbReference type="ARBA" id="ARBA00004123"/>
    </source>
</evidence>
<comment type="subcellular location">
    <subcellularLocation>
        <location evidence="1">Nucleus</location>
    </subcellularLocation>
</comment>
<dbReference type="PROSITE" id="PS51686">
    <property type="entry name" value="SAM_MT_RSMB_NOP"/>
    <property type="match status" value="1"/>
</dbReference>
<dbReference type="InterPro" id="IPR057285">
    <property type="entry name" value="Pre-PUA_NSUN2"/>
</dbReference>
<dbReference type="InterPro" id="IPR049560">
    <property type="entry name" value="MeTrfase_RsmB-F_NOP2_cat"/>
</dbReference>
<dbReference type="FunCoup" id="A0A0A0HZD4">
    <property type="interactions" value="1213"/>
</dbReference>
<feature type="domain" description="SAM-dependent MTase RsmB/NOP-type" evidence="12">
    <location>
        <begin position="541"/>
        <end position="957"/>
    </location>
</feature>
<name>A0A0A0HZD4_PARBD</name>
<evidence type="ECO:0000313" key="13">
    <source>
        <dbReference type="EMBL" id="KGM92700.1"/>
    </source>
</evidence>
<dbReference type="InterPro" id="IPR001678">
    <property type="entry name" value="MeTrfase_RsmB-F_NOP2_dom"/>
</dbReference>
<dbReference type="InterPro" id="IPR023270">
    <property type="entry name" value="RCMT_NCL1"/>
</dbReference>
<feature type="region of interest" description="Disordered" evidence="11">
    <location>
        <begin position="490"/>
        <end position="510"/>
    </location>
</feature>
<dbReference type="EMBL" id="KN275957">
    <property type="protein sequence ID" value="KGM92700.1"/>
    <property type="molecule type" value="Genomic_DNA"/>
</dbReference>
<feature type="region of interest" description="Disordered" evidence="11">
    <location>
        <begin position="1303"/>
        <end position="1359"/>
    </location>
</feature>
<dbReference type="GO" id="GO:0005634">
    <property type="term" value="C:nucleus"/>
    <property type="evidence" value="ECO:0007669"/>
    <property type="project" value="UniProtKB-SubCell"/>
</dbReference>
<feature type="region of interest" description="Disordered" evidence="11">
    <location>
        <begin position="961"/>
        <end position="991"/>
    </location>
</feature>
<evidence type="ECO:0000259" key="12">
    <source>
        <dbReference type="PROSITE" id="PS51686"/>
    </source>
</evidence>
<dbReference type="InterPro" id="IPR004875">
    <property type="entry name" value="DDE_SF_endonuclease_dom"/>
</dbReference>
<evidence type="ECO:0000256" key="8">
    <source>
        <dbReference type="ARBA" id="ARBA00022884"/>
    </source>
</evidence>
<keyword evidence="6 10" id="KW-0949">S-adenosyl-L-methionine</keyword>
<keyword evidence="5 10" id="KW-0808">Transferase</keyword>
<evidence type="ECO:0000256" key="9">
    <source>
        <dbReference type="ARBA" id="ARBA00023242"/>
    </source>
</evidence>
<keyword evidence="4 10" id="KW-0489">Methyltransferase</keyword>
<evidence type="ECO:0000256" key="4">
    <source>
        <dbReference type="ARBA" id="ARBA00022603"/>
    </source>
</evidence>
<dbReference type="GO" id="GO:0030488">
    <property type="term" value="P:tRNA methylation"/>
    <property type="evidence" value="ECO:0007669"/>
    <property type="project" value="TreeGrafter"/>
</dbReference>
<dbReference type="PRINTS" id="PR02011">
    <property type="entry name" value="RCMTNCL1"/>
</dbReference>
<dbReference type="VEuPathDB" id="FungiDB:PADG_11157"/>
<feature type="binding site" evidence="10">
    <location>
        <position position="730"/>
    </location>
    <ligand>
        <name>S-adenosyl-L-methionine</name>
        <dbReference type="ChEBI" id="CHEBI:59789"/>
    </ligand>
</feature>
<dbReference type="HOGENOM" id="CLU_257115_0_0_1"/>
<keyword evidence="14" id="KW-1185">Reference proteome</keyword>
<feature type="compositionally biased region" description="Polar residues" evidence="11">
    <location>
        <begin position="1070"/>
        <end position="1086"/>
    </location>
</feature>
<dbReference type="Proteomes" id="UP000001628">
    <property type="component" value="Unassembled WGS sequence"/>
</dbReference>
<sequence>MIFGAAKFLLAQSHTDLTTPPPGLGEHWVKRFLQRHPEYNEIKEKHGIQDCDVYNFDETGFRIGIGRDQWIITRDPRRRTYVGSSNNRETLTIIEGIATDGFTIPPLYILTAKQLQERWTDEIEKDAMIATSDTGYNNDQISFQWIQHFHRSTKARIKGTHRLLLLDGFDSHCTLEFMTFCDKHNIIPFYLIPHTSHLLQPLDVGVFQAFKHHHSAAVEEATRRGCEKFTKVEFLHAITSIWKATFKVHTIKQGWKATGLVPFNPSVVLNKLREFESTPMESKGSVSTDSETWYTPSTIHQFNRYKRKLEDLEEDDNYDADYIYMGLQKLYKGSIAMANTVALLQEELAQTSAATLARERRLRGSRRVVNKGGVISASYCRKMTAINKKVDMEEALEKLRPKWKRVMKELKRQAVTLRWRITVELAGPRKRARPAGCSYYIRVRSNYFVISGAQNPSGPTFFHSPPTSFKFQAQVYDTAVNIDSRKISLNMGKRGNKKSGGGAGNRGRRPDFSTILVRENEKYENYYNGLHIVPDDEKDEFWAALRRDLPNSFRFTGSKSHALAVQERLKDFYIPKITSITHEGNPVDPPQPVPWYPYQLAWSMTTPKSVIRRFAPFASFQKFLVAETEVGNISRQEVVSMIPPLLLDVRPNMTVLDMCAAPGSKSAQLMEMVHAGEEERMAEIAAKLEYGAETQRKEGAPDVPRLLNGKIELDGLDDDGRSVGLLIANDNDYKRAHLLIHQMKRLNSPNLIVTNHDATMYPSIKLPSLPPPEGKPVRNRYLKFDRILADVPCSGDGTSRKNVNVWKDWNPSNALGLHTTQCRILTRALQMLKVGGRVVYSTCSMNPVENEAVIASVIDRCGGPSKVHIMDCSNELPTLKRFPGLKSWSVMDKQGRTWTNWKDVEDAVSQGDETLSRMVEGMFSPSEEEGIDLSRCMRIYPHQQDTGAFFIAVLEKRSDIKARPEGSKKSTAVSTATTETGADQNATREPVDAVTTLDEAPLAVSEVTSAPSTQSVPKRTIDQSGEDPANKRQKVVGTHFTPPTVPSPEKTTEETINHNGQDATVKPEDSTQAAPAQEISTISTAPSLPGKRKPGQPMEEPFKYLDPQSAEFDQIFNFYDISPQFPRDRFMVRNSQGRAAKTIYYTSTLSRDILTANEGAGIKFVHSGVKMFVKQDVQREDVCPWRIQTDGLAILESWVGPRRVVKIYQKETLRKLLIEMFPKVNDGGWKQLGEIGEWARDIDMGCCVLRVEPTNNEDGFRERRVLPLWRSMYSLNLMLPKEERRAMLLRLYDDDTPLVNTTQKRRAAVTSTTEQPSEVIDVATNGQNGHTPAVATTADTAEAPVETDGENAEDGDMTA</sequence>
<keyword evidence="9" id="KW-0539">Nucleus</keyword>
<comment type="similarity">
    <text evidence="2 10">Belongs to the class I-like SAM-binding methyltransferase superfamily. RsmB/NOP family.</text>
</comment>
<dbReference type="InterPro" id="IPR018314">
    <property type="entry name" value="RsmB/NOL1/NOP2-like_CS"/>
</dbReference>
<dbReference type="OrthoDB" id="6093671at2759"/>
<dbReference type="Pfam" id="PF25378">
    <property type="entry name" value="PUA_NSUN2"/>
    <property type="match status" value="1"/>
</dbReference>
<dbReference type="InterPro" id="IPR023267">
    <property type="entry name" value="RCMT"/>
</dbReference>
<reference evidence="13 14" key="1">
    <citation type="journal article" date="2011" name="PLoS Genet.">
        <title>Comparative genomic analysis of human fungal pathogens causing paracoccidioidomycosis.</title>
        <authorList>
            <person name="Desjardins C.A."/>
            <person name="Champion M.D."/>
            <person name="Holder J.W."/>
            <person name="Muszewska A."/>
            <person name="Goldberg J."/>
            <person name="Bailao A.M."/>
            <person name="Brigido M.M."/>
            <person name="Ferreira M.E."/>
            <person name="Garcia A.M."/>
            <person name="Grynberg M."/>
            <person name="Gujja S."/>
            <person name="Heiman D.I."/>
            <person name="Henn M.R."/>
            <person name="Kodira C.D."/>
            <person name="Leon-Narvaez H."/>
            <person name="Longo L.V."/>
            <person name="Ma L.J."/>
            <person name="Malavazi I."/>
            <person name="Matsuo A.L."/>
            <person name="Morais F.V."/>
            <person name="Pereira M."/>
            <person name="Rodriguez-Brito S."/>
            <person name="Sakthikumar S."/>
            <person name="Salem-Izacc S.M."/>
            <person name="Sykes S.M."/>
            <person name="Teixeira M.M."/>
            <person name="Vallejo M.C."/>
            <person name="Walter M.E."/>
            <person name="Yandava C."/>
            <person name="Young S."/>
            <person name="Zeng Q."/>
            <person name="Zucker J."/>
            <person name="Felipe M.S."/>
            <person name="Goldman G.H."/>
            <person name="Haas B.J."/>
            <person name="McEwen J.G."/>
            <person name="Nino-Vega G."/>
            <person name="Puccia R."/>
            <person name="San-Blas G."/>
            <person name="Soares C.M."/>
            <person name="Birren B.W."/>
            <person name="Cuomo C.A."/>
        </authorList>
    </citation>
    <scope>NUCLEOTIDE SEQUENCE [LARGE SCALE GENOMIC DNA]</scope>
    <source>
        <strain evidence="13 14">Pb18</strain>
    </source>
</reference>
<feature type="binding site" evidence="10">
    <location>
        <begin position="659"/>
        <end position="665"/>
    </location>
    <ligand>
        <name>S-adenosyl-L-methionine</name>
        <dbReference type="ChEBI" id="CHEBI:59789"/>
    </ligand>
</feature>
<evidence type="ECO:0000256" key="10">
    <source>
        <dbReference type="PROSITE-ProRule" id="PRU01023"/>
    </source>
</evidence>
<dbReference type="GeneID" id="22587054"/>
<dbReference type="PANTHER" id="PTHR22808">
    <property type="entry name" value="NCL1 YEAST -RELATED NOL1/NOP2/FMU SUN DOMAIN-CONTAINING"/>
    <property type="match status" value="1"/>
</dbReference>
<dbReference type="Gene3D" id="3.40.50.150">
    <property type="entry name" value="Vaccinia Virus protein VP39"/>
    <property type="match status" value="1"/>
</dbReference>
<evidence type="ECO:0000256" key="3">
    <source>
        <dbReference type="ARBA" id="ARBA00022555"/>
    </source>
</evidence>
<gene>
    <name evidence="13" type="ORF">PADG_11157</name>
</gene>
<feature type="compositionally biased region" description="Low complexity" evidence="11">
    <location>
        <begin position="969"/>
        <end position="982"/>
    </location>
</feature>
<dbReference type="GO" id="GO:0005737">
    <property type="term" value="C:cytoplasm"/>
    <property type="evidence" value="ECO:0007669"/>
    <property type="project" value="TreeGrafter"/>
</dbReference>
<dbReference type="Pfam" id="PF03184">
    <property type="entry name" value="DDE_1"/>
    <property type="match status" value="1"/>
</dbReference>
<dbReference type="STRING" id="502780.A0A0A0HZD4"/>